<dbReference type="SUPFAM" id="SSF52540">
    <property type="entry name" value="P-loop containing nucleoside triphosphate hydrolases"/>
    <property type="match status" value="1"/>
</dbReference>
<dbReference type="AlphaFoldDB" id="A0A0E3S2V2"/>
<organism evidence="2 3">
    <name type="scientific">Methanosarcina lacustris Z-7289</name>
    <dbReference type="NCBI Taxonomy" id="1434111"/>
    <lineage>
        <taxon>Archaea</taxon>
        <taxon>Methanobacteriati</taxon>
        <taxon>Methanobacteriota</taxon>
        <taxon>Stenosarchaea group</taxon>
        <taxon>Methanomicrobia</taxon>
        <taxon>Methanosarcinales</taxon>
        <taxon>Methanosarcinaceae</taxon>
        <taxon>Methanosarcina</taxon>
    </lineage>
</organism>
<dbReference type="HOGENOM" id="CLU_291293_0_0_2"/>
<dbReference type="InterPro" id="IPR027417">
    <property type="entry name" value="P-loop_NTPase"/>
</dbReference>
<dbReference type="InterPro" id="IPR007111">
    <property type="entry name" value="NACHT_NTPase"/>
</dbReference>
<dbReference type="PANTHER" id="PTHR46844">
    <property type="entry name" value="SLR5058 PROTEIN"/>
    <property type="match status" value="1"/>
</dbReference>
<protein>
    <recommendedName>
        <fullName evidence="1">NACHT domain-containing protein</fullName>
    </recommendedName>
</protein>
<keyword evidence="3" id="KW-1185">Reference proteome</keyword>
<dbReference type="STRING" id="1434111.MSLAZ_1220"/>
<dbReference type="Pfam" id="PF05729">
    <property type="entry name" value="NACHT"/>
    <property type="match status" value="1"/>
</dbReference>
<dbReference type="RefSeq" id="WP_048125402.1">
    <property type="nucleotide sequence ID" value="NZ_CP009515.1"/>
</dbReference>
<evidence type="ECO:0000313" key="3">
    <source>
        <dbReference type="Proteomes" id="UP000033072"/>
    </source>
</evidence>
<dbReference type="KEGG" id="mls:MSLAZ_1220"/>
<dbReference type="Proteomes" id="UP000033072">
    <property type="component" value="Chromosome"/>
</dbReference>
<dbReference type="Gene3D" id="3.40.50.300">
    <property type="entry name" value="P-loop containing nucleotide triphosphate hydrolases"/>
    <property type="match status" value="1"/>
</dbReference>
<dbReference type="OrthoDB" id="133973at2157"/>
<reference evidence="2 3" key="1">
    <citation type="submission" date="2014-07" db="EMBL/GenBank/DDBJ databases">
        <title>Methanogenic archaea and the global carbon cycle.</title>
        <authorList>
            <person name="Henriksen J.R."/>
            <person name="Luke J."/>
            <person name="Reinhart S."/>
            <person name="Benedict M.N."/>
            <person name="Youngblut N.D."/>
            <person name="Metcalf M.E."/>
            <person name="Whitaker R.J."/>
            <person name="Metcalf W.W."/>
        </authorList>
    </citation>
    <scope>NUCLEOTIDE SEQUENCE [LARGE SCALE GENOMIC DNA]</scope>
    <source>
        <strain evidence="2 3">Z-7289</strain>
    </source>
</reference>
<name>A0A0E3S2V2_9EURY</name>
<dbReference type="PATRIC" id="fig|1434111.4.peg.1584"/>
<dbReference type="PROSITE" id="PS50837">
    <property type="entry name" value="NACHT"/>
    <property type="match status" value="1"/>
</dbReference>
<proteinExistence type="predicted"/>
<dbReference type="GeneID" id="24805951"/>
<accession>A0A0E3S2V2</accession>
<sequence length="1040" mass="121314">MDANFIQDIFLGLFVNGLSYLIGYSNEKINGFIFENQEAVNSIIKETNFESILEESIYDEELGKIKRDDICRFLKSPEVESIVRQIYAIKIYPLESCSKEKKVSFEDISKEFSLLFSQYIGTDAKNISDISSKIFTILITGCETTLEKAISAGELSAHEAKSKYRFKIITDQLDTVNRNIELLSGRHQPNIREIHKFREKYCKVIKKRFQTIRSESYTNIRPPIDDIYVCPNFIIKKEVKAESESDEYLDPASKYINDHESINIDQLLPNLYRVVLLGDPGAGKSTFAQKISYDIVTKSPEKVSPGICDIPIIVTLREYQIENLQNGVSILDFIKKEAHSSYQLIVPKCTFEYLLLNGHALLIFDGLDELLDTRHRAGIVDEIESFCTNYPSVSVLVTSRKVGYEQAPLQDNMFQKIELASFDNKQVEEYVNKWFSLDPDLTRREKEKKVESFLRESKIVSDIRSNSLMLSLMCSIYREENYIPANRPEVYKKCSEMLFEKWDKNRGISPAILMSRTRIKPLISYLAYTIFTNESLQKGMNESKLIDKAKEYLLDKTYENEYEAEEASKDFINFCRGRAWVLTDTGTTKKGENIYQFTHRTFLEYFTADWIVRKYEEKICEILLPKISMGEWDNVAQLAFQIRYDKSEDGDKLFTNLIQETNKVGNNEKFNLLSFASRCLVFIVPSPKITREIITACFNFSIDFGIELLKEEKDIDKVNTKESEVKEVISPMELIYNIENSMIDNRNVIGDTIENLVVNNICEGIKNKSILSLEICLNLEKDYLFFSKDNTFRKKNPDFWGYLKNRTLEKCSDSTKELIKEKLGFGIEFHRMNKISLEDIVNMYGFRSLFQDYNFTMLPNMTFSGIVYRSYSTWIRDIPVDIKELEEIGRLALLQPVHCLELANIFMRRRMKLELVRSIRLKEGRIIGRSYYIPIQIHKEFPKDISLRQIYDSLFGIFFILAYVFEMLIESSFNEKNDNFETYIKRTINIFGPLNMICLTRLGKCTLKELSVELNTMEFTHEQKEYIEKWAKNEIHLVKK</sequence>
<gene>
    <name evidence="2" type="ORF">MSLAZ_1220</name>
</gene>
<evidence type="ECO:0000313" key="2">
    <source>
        <dbReference type="EMBL" id="AKB74481.1"/>
    </source>
</evidence>
<dbReference type="EMBL" id="CP009515">
    <property type="protein sequence ID" value="AKB74481.1"/>
    <property type="molecule type" value="Genomic_DNA"/>
</dbReference>
<feature type="domain" description="NACHT" evidence="1">
    <location>
        <begin position="272"/>
        <end position="400"/>
    </location>
</feature>
<evidence type="ECO:0000259" key="1">
    <source>
        <dbReference type="PROSITE" id="PS50837"/>
    </source>
</evidence>
<dbReference type="PANTHER" id="PTHR46844:SF1">
    <property type="entry name" value="SLR5058 PROTEIN"/>
    <property type="match status" value="1"/>
</dbReference>